<dbReference type="OrthoDB" id="10253869at2759"/>
<dbReference type="NCBIfam" id="TIGR01217">
    <property type="entry name" value="ac_ac_CoA_syn"/>
    <property type="match status" value="1"/>
</dbReference>
<protein>
    <recommendedName>
        <fullName evidence="3 8">Acetoacetyl-CoA synthetase</fullName>
        <ecNumber evidence="2 8">6.2.1.16</ecNumber>
    </recommendedName>
</protein>
<dbReference type="EC" id="6.2.1.16" evidence="2 8"/>
<dbReference type="GO" id="GO:0005829">
    <property type="term" value="C:cytosol"/>
    <property type="evidence" value="ECO:0007669"/>
    <property type="project" value="UniProtKB-SubCell"/>
</dbReference>
<evidence type="ECO:0000256" key="8">
    <source>
        <dbReference type="RuleBase" id="RU367019"/>
    </source>
</evidence>
<dbReference type="Gene3D" id="3.40.50.12780">
    <property type="entry name" value="N-terminal domain of ligase-like"/>
    <property type="match status" value="1"/>
</dbReference>
<dbReference type="PANTHER" id="PTHR42921">
    <property type="entry name" value="ACETOACETYL-COA SYNTHETASE"/>
    <property type="match status" value="1"/>
</dbReference>
<evidence type="ECO:0000256" key="6">
    <source>
        <dbReference type="ARBA" id="ARBA00022840"/>
    </source>
</evidence>
<dbReference type="GO" id="GO:0030729">
    <property type="term" value="F:acetoacetate-CoA ligase activity"/>
    <property type="evidence" value="ECO:0007669"/>
    <property type="project" value="UniProtKB-UniRule"/>
</dbReference>
<dbReference type="PANTHER" id="PTHR42921:SF1">
    <property type="entry name" value="ACETOACETYL-COA SYNTHETASE"/>
    <property type="match status" value="1"/>
</dbReference>
<evidence type="ECO:0000256" key="7">
    <source>
        <dbReference type="ARBA" id="ARBA00023098"/>
    </source>
</evidence>
<keyword evidence="8" id="KW-0276">Fatty acid metabolism</keyword>
<reference evidence="11" key="1">
    <citation type="submission" date="2020-07" db="EMBL/GenBank/DDBJ databases">
        <title>Clarias magur genome sequencing, assembly and annotation.</title>
        <authorList>
            <person name="Kushwaha B."/>
            <person name="Kumar R."/>
            <person name="Das P."/>
            <person name="Joshi C.G."/>
            <person name="Kumar D."/>
            <person name="Nagpure N.S."/>
            <person name="Pandey M."/>
            <person name="Agarwal S."/>
            <person name="Srivastava S."/>
            <person name="Singh M."/>
            <person name="Sahoo L."/>
            <person name="Jayasankar P."/>
            <person name="Meher P.K."/>
            <person name="Koringa P.G."/>
            <person name="Iquebal M.A."/>
            <person name="Das S.P."/>
            <person name="Bit A."/>
            <person name="Patnaik S."/>
            <person name="Patel N."/>
            <person name="Shah T.M."/>
            <person name="Hinsu A."/>
            <person name="Jena J.K."/>
        </authorList>
    </citation>
    <scope>NUCLEOTIDE SEQUENCE</scope>
    <source>
        <strain evidence="11">CIFAMagur01</strain>
        <tissue evidence="11">Testis</tissue>
    </source>
</reference>
<organism evidence="11 12">
    <name type="scientific">Clarias magur</name>
    <name type="common">Asian catfish</name>
    <name type="synonym">Macropteronotus magur</name>
    <dbReference type="NCBI Taxonomy" id="1594786"/>
    <lineage>
        <taxon>Eukaryota</taxon>
        <taxon>Metazoa</taxon>
        <taxon>Chordata</taxon>
        <taxon>Craniata</taxon>
        <taxon>Vertebrata</taxon>
        <taxon>Euteleostomi</taxon>
        <taxon>Actinopterygii</taxon>
        <taxon>Neopterygii</taxon>
        <taxon>Teleostei</taxon>
        <taxon>Ostariophysi</taxon>
        <taxon>Siluriformes</taxon>
        <taxon>Clariidae</taxon>
        <taxon>Clarias</taxon>
    </lineage>
</organism>
<dbReference type="PROSITE" id="PS00455">
    <property type="entry name" value="AMP_BINDING"/>
    <property type="match status" value="1"/>
</dbReference>
<dbReference type="InterPro" id="IPR005914">
    <property type="entry name" value="Acac_CoA_synth"/>
</dbReference>
<keyword evidence="12" id="KW-1185">Reference proteome</keyword>
<dbReference type="InterPro" id="IPR045851">
    <property type="entry name" value="AMP-bd_C_sf"/>
</dbReference>
<keyword evidence="7 8" id="KW-0443">Lipid metabolism</keyword>
<proteinExistence type="inferred from homology"/>
<dbReference type="Gene3D" id="3.30.300.30">
    <property type="match status" value="1"/>
</dbReference>
<dbReference type="Pfam" id="PF16177">
    <property type="entry name" value="ACAS_N"/>
    <property type="match status" value="1"/>
</dbReference>
<evidence type="ECO:0000259" key="9">
    <source>
        <dbReference type="Pfam" id="PF00501"/>
    </source>
</evidence>
<feature type="domain" description="Acetyl-coenzyme A synthetase N-terminal" evidence="10">
    <location>
        <begin position="47"/>
        <end position="104"/>
    </location>
</feature>
<evidence type="ECO:0000256" key="4">
    <source>
        <dbReference type="ARBA" id="ARBA00022598"/>
    </source>
</evidence>
<comment type="subcellular location">
    <subcellularLocation>
        <location evidence="8">Cytoplasm</location>
        <location evidence="8">Cytosol</location>
    </subcellularLocation>
</comment>
<evidence type="ECO:0000256" key="3">
    <source>
        <dbReference type="ARBA" id="ARBA00015326"/>
    </source>
</evidence>
<feature type="non-terminal residue" evidence="11">
    <location>
        <position position="1"/>
    </location>
</feature>
<comment type="caution">
    <text evidence="11">The sequence shown here is derived from an EMBL/GenBank/DDBJ whole genome shotgun (WGS) entry which is preliminary data.</text>
</comment>
<keyword evidence="8" id="KW-0963">Cytoplasm</keyword>
<feature type="domain" description="AMP-dependent synthetase/ligase" evidence="9">
    <location>
        <begin position="112"/>
        <end position="440"/>
    </location>
</feature>
<dbReference type="CDD" id="cd05943">
    <property type="entry name" value="AACS"/>
    <property type="match status" value="1"/>
</dbReference>
<dbReference type="GO" id="GO:0005524">
    <property type="term" value="F:ATP binding"/>
    <property type="evidence" value="ECO:0007669"/>
    <property type="project" value="UniProtKB-UniRule"/>
</dbReference>
<comment type="similarity">
    <text evidence="1 8">Belongs to the ATP-dependent AMP-binding enzyme family.</text>
</comment>
<comment type="function">
    <text evidence="8">Converts acetoacetate to acetoacetyl-CoA in the cytosol.</text>
</comment>
<dbReference type="NCBIfam" id="NF002937">
    <property type="entry name" value="PRK03584.1"/>
    <property type="match status" value="1"/>
</dbReference>
<dbReference type="AlphaFoldDB" id="A0A8J4XC23"/>
<dbReference type="GO" id="GO:0032024">
    <property type="term" value="P:positive regulation of insulin secretion"/>
    <property type="evidence" value="ECO:0007669"/>
    <property type="project" value="TreeGrafter"/>
</dbReference>
<accession>A0A8J4XC23</accession>
<dbReference type="Proteomes" id="UP000727407">
    <property type="component" value="Unassembled WGS sequence"/>
</dbReference>
<keyword evidence="5 8" id="KW-0547">Nucleotide-binding</keyword>
<dbReference type="EMBL" id="QNUK01000419">
    <property type="protein sequence ID" value="KAF5893685.1"/>
    <property type="molecule type" value="Genomic_DNA"/>
</dbReference>
<sequence length="628" mass="69996">MSKDTEANGEEIMESKVLWYPDSKRNTHMDLFRAQVNRDYGLNLVNYNQLYQWSVENYADFWAKVWRFCSITSSEMFKEVVDVSKRISDVPEWFRGSRLNYAENLLKHADQEKVALYAAAEGREEIMKVTFGELRREVARFAASMRKMGIKAGDRVVGYLPNGVHAVEAMLAAASIGAIWSSTSPDFGVNGVLDRFSQIQPKLIFSVAAVVYNGKQHDHMDKLQRVVKGLPDLKKVVVIPYVRTKAETDLSKIPNSVFLDEFLDMGMEGDQDPQLEFEQLPFSHPLFIMYSSGTTGAPKCMVHSAGGTLIQHLKEHVLHGNMTSSDVIIYYTTTGWMMWNWLVTSLAVGASVVLYDGSPLVPTADVLWNLVDKLGITIFGTGAKWLSVLEERSLRPADTHSLQSLHTILSTGSPLKPQSYDYVYSCIKHNVLLGSISGGTDIVSCFMGQNPTVPVYRGEIQARNLGMAVEAWSPEAKAVWGESGELVCLKPIPCQPTHFWNDDNGTKYRKAYFSTFSGVWAHGDYCKINPKTGGIVMLGRSDGTLNPNGVRFGSSEIYNIVEAFDEVCDSLCVPQYNTDGEERVILFLKLAQDHVFSAELVAKIRGAIRTALSARHVPAIILQTKDIP</sequence>
<gene>
    <name evidence="11" type="primary">aacs</name>
    <name evidence="11" type="ORF">DAT39_016607</name>
</gene>
<keyword evidence="4 8" id="KW-0436">Ligase</keyword>
<evidence type="ECO:0000313" key="12">
    <source>
        <dbReference type="Proteomes" id="UP000727407"/>
    </source>
</evidence>
<dbReference type="SUPFAM" id="SSF56801">
    <property type="entry name" value="Acetyl-CoA synthetase-like"/>
    <property type="match status" value="1"/>
</dbReference>
<evidence type="ECO:0000256" key="5">
    <source>
        <dbReference type="ARBA" id="ARBA00022741"/>
    </source>
</evidence>
<keyword evidence="6 8" id="KW-0067">ATP-binding</keyword>
<evidence type="ECO:0000259" key="10">
    <source>
        <dbReference type="Pfam" id="PF16177"/>
    </source>
</evidence>
<comment type="catalytic activity">
    <reaction evidence="8">
        <text>acetoacetate + ATP + CoA = acetoacetyl-CoA + AMP + diphosphate</text>
        <dbReference type="Rhea" id="RHEA:16117"/>
        <dbReference type="ChEBI" id="CHEBI:13705"/>
        <dbReference type="ChEBI" id="CHEBI:30616"/>
        <dbReference type="ChEBI" id="CHEBI:33019"/>
        <dbReference type="ChEBI" id="CHEBI:57286"/>
        <dbReference type="ChEBI" id="CHEBI:57287"/>
        <dbReference type="ChEBI" id="CHEBI:456215"/>
        <dbReference type="EC" id="6.2.1.16"/>
    </reaction>
</comment>
<dbReference type="InterPro" id="IPR020845">
    <property type="entry name" value="AMP-binding_CS"/>
</dbReference>
<dbReference type="GO" id="GO:0006631">
    <property type="term" value="P:fatty acid metabolic process"/>
    <property type="evidence" value="ECO:0007669"/>
    <property type="project" value="UniProtKB-UniRule"/>
</dbReference>
<evidence type="ECO:0000256" key="1">
    <source>
        <dbReference type="ARBA" id="ARBA00006432"/>
    </source>
</evidence>
<name>A0A8J4XC23_CLAMG</name>
<evidence type="ECO:0000256" key="2">
    <source>
        <dbReference type="ARBA" id="ARBA00012988"/>
    </source>
</evidence>
<dbReference type="Pfam" id="PF00501">
    <property type="entry name" value="AMP-binding"/>
    <property type="match status" value="1"/>
</dbReference>
<dbReference type="InterPro" id="IPR032387">
    <property type="entry name" value="ACAS_N"/>
</dbReference>
<dbReference type="InterPro" id="IPR042099">
    <property type="entry name" value="ANL_N_sf"/>
</dbReference>
<dbReference type="InterPro" id="IPR000873">
    <property type="entry name" value="AMP-dep_synth/lig_dom"/>
</dbReference>
<evidence type="ECO:0000313" key="11">
    <source>
        <dbReference type="EMBL" id="KAF5893685.1"/>
    </source>
</evidence>